<evidence type="ECO:0008006" key="5">
    <source>
        <dbReference type="Google" id="ProtNLM"/>
    </source>
</evidence>
<sequence length="114" mass="12121">MAPHLLISALLLLVCTGAYGDSRCQATHTCTNAGYFPRCPDFCDTQYFSCDATGNAGVLSTCPFGLVFDPDPTSHKCRATAPALTPPAKWASADHRAASRRCPPRQAEATTVTD</sequence>
<proteinExistence type="predicted"/>
<name>A0AAW0TC93_SCYPA</name>
<dbReference type="Proteomes" id="UP001487740">
    <property type="component" value="Unassembled WGS sequence"/>
</dbReference>
<dbReference type="AlphaFoldDB" id="A0AAW0TC93"/>
<feature type="chain" id="PRO_5043945698" description="Chitin-binding type-2 domain-containing protein" evidence="2">
    <location>
        <begin position="21"/>
        <end position="114"/>
    </location>
</feature>
<keyword evidence="2" id="KW-0732">Signal</keyword>
<feature type="region of interest" description="Disordered" evidence="1">
    <location>
        <begin position="89"/>
        <end position="114"/>
    </location>
</feature>
<evidence type="ECO:0000313" key="4">
    <source>
        <dbReference type="Proteomes" id="UP001487740"/>
    </source>
</evidence>
<dbReference type="Gene3D" id="2.170.140.10">
    <property type="entry name" value="Chitin binding domain"/>
    <property type="match status" value="1"/>
</dbReference>
<organism evidence="3 4">
    <name type="scientific">Scylla paramamosain</name>
    <name type="common">Mud crab</name>
    <dbReference type="NCBI Taxonomy" id="85552"/>
    <lineage>
        <taxon>Eukaryota</taxon>
        <taxon>Metazoa</taxon>
        <taxon>Ecdysozoa</taxon>
        <taxon>Arthropoda</taxon>
        <taxon>Crustacea</taxon>
        <taxon>Multicrustacea</taxon>
        <taxon>Malacostraca</taxon>
        <taxon>Eumalacostraca</taxon>
        <taxon>Eucarida</taxon>
        <taxon>Decapoda</taxon>
        <taxon>Pleocyemata</taxon>
        <taxon>Brachyura</taxon>
        <taxon>Eubrachyura</taxon>
        <taxon>Portunoidea</taxon>
        <taxon>Portunidae</taxon>
        <taxon>Portuninae</taxon>
        <taxon>Scylla</taxon>
    </lineage>
</organism>
<reference evidence="3 4" key="1">
    <citation type="submission" date="2023-03" db="EMBL/GenBank/DDBJ databases">
        <title>High-quality genome of Scylla paramamosain provides insights in environmental adaptation.</title>
        <authorList>
            <person name="Zhang L."/>
        </authorList>
    </citation>
    <scope>NUCLEOTIDE SEQUENCE [LARGE SCALE GENOMIC DNA]</scope>
    <source>
        <strain evidence="3">LZ_2023a</strain>
        <tissue evidence="3">Muscle</tissue>
    </source>
</reference>
<evidence type="ECO:0000256" key="2">
    <source>
        <dbReference type="SAM" id="SignalP"/>
    </source>
</evidence>
<dbReference type="EMBL" id="JARAKH010000033">
    <property type="protein sequence ID" value="KAK8385279.1"/>
    <property type="molecule type" value="Genomic_DNA"/>
</dbReference>
<evidence type="ECO:0000256" key="1">
    <source>
        <dbReference type="SAM" id="MobiDB-lite"/>
    </source>
</evidence>
<feature type="signal peptide" evidence="2">
    <location>
        <begin position="1"/>
        <end position="20"/>
    </location>
</feature>
<gene>
    <name evidence="3" type="ORF">O3P69_012247</name>
</gene>
<keyword evidence="4" id="KW-1185">Reference proteome</keyword>
<evidence type="ECO:0000313" key="3">
    <source>
        <dbReference type="EMBL" id="KAK8385279.1"/>
    </source>
</evidence>
<protein>
    <recommendedName>
        <fullName evidence="5">Chitin-binding type-2 domain-containing protein</fullName>
    </recommendedName>
</protein>
<accession>A0AAW0TC93</accession>
<comment type="caution">
    <text evidence="3">The sequence shown here is derived from an EMBL/GenBank/DDBJ whole genome shotgun (WGS) entry which is preliminary data.</text>
</comment>